<dbReference type="Proteomes" id="UP000283374">
    <property type="component" value="Unassembled WGS sequence"/>
</dbReference>
<keyword evidence="1" id="KW-0812">Transmembrane</keyword>
<feature type="transmembrane region" description="Helical" evidence="1">
    <location>
        <begin position="108"/>
        <end position="128"/>
    </location>
</feature>
<gene>
    <name evidence="2" type="ORF">D1825_15205</name>
</gene>
<protein>
    <submittedName>
        <fullName evidence="2">Uncharacterized protein</fullName>
    </submittedName>
</protein>
<proteinExistence type="predicted"/>
<feature type="transmembrane region" description="Helical" evidence="1">
    <location>
        <begin position="52"/>
        <end position="71"/>
    </location>
</feature>
<organism evidence="2 3">
    <name type="scientific">Cellulomonas rhizosphaerae</name>
    <dbReference type="NCBI Taxonomy" id="2293719"/>
    <lineage>
        <taxon>Bacteria</taxon>
        <taxon>Bacillati</taxon>
        <taxon>Actinomycetota</taxon>
        <taxon>Actinomycetes</taxon>
        <taxon>Micrococcales</taxon>
        <taxon>Cellulomonadaceae</taxon>
        <taxon>Cellulomonas</taxon>
    </lineage>
</organism>
<accession>A0A413RID0</accession>
<evidence type="ECO:0000256" key="1">
    <source>
        <dbReference type="SAM" id="Phobius"/>
    </source>
</evidence>
<evidence type="ECO:0000313" key="2">
    <source>
        <dbReference type="EMBL" id="RHA38086.1"/>
    </source>
</evidence>
<dbReference type="RefSeq" id="WP_118768261.1">
    <property type="nucleotide sequence ID" value="NZ_QWKP01000217.1"/>
</dbReference>
<reference evidence="2 3" key="1">
    <citation type="submission" date="2018-08" db="EMBL/GenBank/DDBJ databases">
        <title>Cellulomonas rhizosphaerae sp. nov., a novel actinomycete isolated from soil.</title>
        <authorList>
            <person name="Tian Y."/>
        </authorList>
    </citation>
    <scope>NUCLEOTIDE SEQUENCE [LARGE SCALE GENOMIC DNA]</scope>
    <source>
        <strain evidence="2 3">NEAU-TCZ24</strain>
    </source>
</reference>
<comment type="caution">
    <text evidence="2">The sequence shown here is derived from an EMBL/GenBank/DDBJ whole genome shotgun (WGS) entry which is preliminary data.</text>
</comment>
<keyword evidence="1" id="KW-1133">Transmembrane helix</keyword>
<dbReference type="EMBL" id="QWKP01000217">
    <property type="protein sequence ID" value="RHA38086.1"/>
    <property type="molecule type" value="Genomic_DNA"/>
</dbReference>
<keyword evidence="1" id="KW-0472">Membrane</keyword>
<sequence>MTTPSPAPLSEAAAADAFRRALRDMFWMLGALLVLGVGIGALTAGLKGVWGALLGVALALIFSGTTVISVLRTVNTSPAHTTAVIMGAWLGKIVVVFVALAVLGQFDFYNRTVLGLVLFAGVLGSAILDARAVQRGRIPYIEPTPSAGALGEGGPGPESSVS</sequence>
<dbReference type="AlphaFoldDB" id="A0A413RID0"/>
<name>A0A413RID0_9CELL</name>
<dbReference type="OrthoDB" id="5148809at2"/>
<keyword evidence="3" id="KW-1185">Reference proteome</keyword>
<feature type="transmembrane region" description="Helical" evidence="1">
    <location>
        <begin position="26"/>
        <end position="46"/>
    </location>
</feature>
<feature type="transmembrane region" description="Helical" evidence="1">
    <location>
        <begin position="83"/>
        <end position="102"/>
    </location>
</feature>
<evidence type="ECO:0000313" key="3">
    <source>
        <dbReference type="Proteomes" id="UP000283374"/>
    </source>
</evidence>